<name>A0A8D8FRK0_CULPI</name>
<reference evidence="2" key="1">
    <citation type="submission" date="2021-05" db="EMBL/GenBank/DDBJ databases">
        <authorList>
            <person name="Alioto T."/>
            <person name="Alioto T."/>
            <person name="Gomez Garrido J."/>
        </authorList>
    </citation>
    <scope>NUCLEOTIDE SEQUENCE</scope>
</reference>
<evidence type="ECO:0000313" key="2">
    <source>
        <dbReference type="EMBL" id="CAG6481031.1"/>
    </source>
</evidence>
<organism evidence="2">
    <name type="scientific">Culex pipiens</name>
    <name type="common">House mosquito</name>
    <dbReference type="NCBI Taxonomy" id="7175"/>
    <lineage>
        <taxon>Eukaryota</taxon>
        <taxon>Metazoa</taxon>
        <taxon>Ecdysozoa</taxon>
        <taxon>Arthropoda</taxon>
        <taxon>Hexapoda</taxon>
        <taxon>Insecta</taxon>
        <taxon>Pterygota</taxon>
        <taxon>Neoptera</taxon>
        <taxon>Endopterygota</taxon>
        <taxon>Diptera</taxon>
        <taxon>Nematocera</taxon>
        <taxon>Culicoidea</taxon>
        <taxon>Culicidae</taxon>
        <taxon>Culicinae</taxon>
        <taxon>Culicini</taxon>
        <taxon>Culex</taxon>
        <taxon>Culex</taxon>
    </lineage>
</organism>
<proteinExistence type="predicted"/>
<dbReference type="AlphaFoldDB" id="A0A8D8FRK0"/>
<sequence>MHQKDLHHREALRRPGRAARDLPQVQPEAVQPGVGPAPRQDFLRHHFEHFFELQQKARDGGDTAGGRQVLEQGQPGVVTESGELPFVGGDRVFVPVVATRRPDSGIAAQR</sequence>
<feature type="region of interest" description="Disordered" evidence="1">
    <location>
        <begin position="1"/>
        <end position="40"/>
    </location>
</feature>
<evidence type="ECO:0000256" key="1">
    <source>
        <dbReference type="SAM" id="MobiDB-lite"/>
    </source>
</evidence>
<accession>A0A8D8FRK0</accession>
<dbReference type="EMBL" id="HBUE01089933">
    <property type="protein sequence ID" value="CAG6481031.1"/>
    <property type="molecule type" value="Transcribed_RNA"/>
</dbReference>
<protein>
    <submittedName>
        <fullName evidence="2">(northern house mosquito) hypothetical protein</fullName>
    </submittedName>
</protein>